<gene>
    <name evidence="2" type="ORF">GX51_05209</name>
</gene>
<protein>
    <submittedName>
        <fullName evidence="2">Uncharacterized protein</fullName>
    </submittedName>
</protein>
<evidence type="ECO:0000313" key="3">
    <source>
        <dbReference type="Proteomes" id="UP000224080"/>
    </source>
</evidence>
<dbReference type="Proteomes" id="UP000224080">
    <property type="component" value="Unassembled WGS sequence"/>
</dbReference>
<proteinExistence type="predicted"/>
<accession>A0A2B7WYF1</accession>
<keyword evidence="3" id="KW-1185">Reference proteome</keyword>
<organism evidence="2 3">
    <name type="scientific">Blastomyces parvus</name>
    <dbReference type="NCBI Taxonomy" id="2060905"/>
    <lineage>
        <taxon>Eukaryota</taxon>
        <taxon>Fungi</taxon>
        <taxon>Dikarya</taxon>
        <taxon>Ascomycota</taxon>
        <taxon>Pezizomycotina</taxon>
        <taxon>Eurotiomycetes</taxon>
        <taxon>Eurotiomycetidae</taxon>
        <taxon>Onygenales</taxon>
        <taxon>Ajellomycetaceae</taxon>
        <taxon>Blastomyces</taxon>
    </lineage>
</organism>
<reference evidence="2 3" key="1">
    <citation type="submission" date="2017-10" db="EMBL/GenBank/DDBJ databases">
        <title>Comparative genomics in systemic dimorphic fungi from Ajellomycetaceae.</title>
        <authorList>
            <person name="Munoz J.F."/>
            <person name="Mcewen J.G."/>
            <person name="Clay O.K."/>
            <person name="Cuomo C.A."/>
        </authorList>
    </citation>
    <scope>NUCLEOTIDE SEQUENCE [LARGE SCALE GENOMIC DNA]</scope>
    <source>
        <strain evidence="2 3">UAMH130</strain>
    </source>
</reference>
<sequence length="114" mass="13133">MANVLIQIRRMQRCQRCQKWMLVEDAPPMPHYFAQLAVVQRNSSSRENRIRRDNPSGEQDPATRSLWFLDSVSFQHAKTSAVRVMDCFVSIGAEAGPIRALFHAREVAVQHARR</sequence>
<name>A0A2B7WYF1_9EURO</name>
<feature type="compositionally biased region" description="Basic and acidic residues" evidence="1">
    <location>
        <begin position="44"/>
        <end position="55"/>
    </location>
</feature>
<evidence type="ECO:0000256" key="1">
    <source>
        <dbReference type="SAM" id="MobiDB-lite"/>
    </source>
</evidence>
<feature type="region of interest" description="Disordered" evidence="1">
    <location>
        <begin position="41"/>
        <end position="62"/>
    </location>
</feature>
<dbReference type="AlphaFoldDB" id="A0A2B7WYF1"/>
<dbReference type="EMBL" id="PDNC01000071">
    <property type="protein sequence ID" value="PGH01522.1"/>
    <property type="molecule type" value="Genomic_DNA"/>
</dbReference>
<evidence type="ECO:0000313" key="2">
    <source>
        <dbReference type="EMBL" id="PGH01522.1"/>
    </source>
</evidence>
<comment type="caution">
    <text evidence="2">The sequence shown here is derived from an EMBL/GenBank/DDBJ whole genome shotgun (WGS) entry which is preliminary data.</text>
</comment>